<proteinExistence type="inferred from homology"/>
<dbReference type="AlphaFoldDB" id="A0A1A8ZGK3"/>
<dbReference type="PATRIC" id="fig|299146.4.peg.1763"/>
<keyword evidence="8" id="KW-1185">Reference proteome</keyword>
<dbReference type="SMART" id="SM00849">
    <property type="entry name" value="Lactamase_B"/>
    <property type="match status" value="1"/>
</dbReference>
<keyword evidence="3" id="KW-0378">Hydrolase</keyword>
<dbReference type="InterPro" id="IPR001279">
    <property type="entry name" value="Metallo-B-lactamas"/>
</dbReference>
<dbReference type="InterPro" id="IPR051013">
    <property type="entry name" value="MBL_superfamily_lactonases"/>
</dbReference>
<keyword evidence="2" id="KW-0479">Metal-binding</keyword>
<evidence type="ECO:0000256" key="2">
    <source>
        <dbReference type="ARBA" id="ARBA00022723"/>
    </source>
</evidence>
<keyword evidence="5" id="KW-0732">Signal</keyword>
<dbReference type="Proteomes" id="UP000198765">
    <property type="component" value="Chromosome I"/>
</dbReference>
<feature type="chain" id="PRO_5039342171" evidence="5">
    <location>
        <begin position="28"/>
        <end position="319"/>
    </location>
</feature>
<comment type="similarity">
    <text evidence="1">Belongs to the metallo-beta-lactamase superfamily.</text>
</comment>
<evidence type="ECO:0000256" key="4">
    <source>
        <dbReference type="ARBA" id="ARBA00022833"/>
    </source>
</evidence>
<evidence type="ECO:0000259" key="6">
    <source>
        <dbReference type="SMART" id="SM00849"/>
    </source>
</evidence>
<organism evidence="7 8">
    <name type="scientific">Micromonospora narathiwatensis</name>
    <dbReference type="NCBI Taxonomy" id="299146"/>
    <lineage>
        <taxon>Bacteria</taxon>
        <taxon>Bacillati</taxon>
        <taxon>Actinomycetota</taxon>
        <taxon>Actinomycetes</taxon>
        <taxon>Micromonosporales</taxon>
        <taxon>Micromonosporaceae</taxon>
        <taxon>Micromonospora</taxon>
    </lineage>
</organism>
<keyword evidence="4" id="KW-0862">Zinc</keyword>
<name>A0A1A8ZGK3_9ACTN</name>
<dbReference type="SUPFAM" id="SSF56281">
    <property type="entry name" value="Metallo-hydrolase/oxidoreductase"/>
    <property type="match status" value="1"/>
</dbReference>
<dbReference type="EMBL" id="LT594324">
    <property type="protein sequence ID" value="SBT43146.1"/>
    <property type="molecule type" value="Genomic_DNA"/>
</dbReference>
<evidence type="ECO:0000256" key="3">
    <source>
        <dbReference type="ARBA" id="ARBA00022801"/>
    </source>
</evidence>
<dbReference type="InterPro" id="IPR036866">
    <property type="entry name" value="RibonucZ/Hydroxyglut_hydro"/>
</dbReference>
<dbReference type="Pfam" id="PF00753">
    <property type="entry name" value="Lactamase_B"/>
    <property type="match status" value="1"/>
</dbReference>
<dbReference type="InterPro" id="IPR006311">
    <property type="entry name" value="TAT_signal"/>
</dbReference>
<sequence length="319" mass="33937">MNETSPAVRRRTFLLAATALTVAGAGAGDPASADPSGRKERPAVAARSVGAFEVIPLLDAAGPFFLDRQVAFPQATPHAWDLARGVDPGAFGPGETWRLDFRCYAIRGPRGRLTLVDTGVGPDGSPAGGWAPTPGRLPSELERAGIDPVDVDVVVLTHLHEDHFGWSVGLDGRPMFPNARYVVQRSEVAALPDGDAARAYVVDPLRVTGQLDEVDGATRLATAPGRSGGSIRVIPTPGHTPGHQSVVVDHGREQVIVTGDVLVHAVQLVDPGVAYRYEADPDVARRTRQRLLAEARARRTVLATAHLTQPWTEVATEPR</sequence>
<gene>
    <name evidence="7" type="ORF">GA0070621_1705</name>
</gene>
<dbReference type="Gene3D" id="3.60.15.10">
    <property type="entry name" value="Ribonuclease Z/Hydroxyacylglutathione hydrolase-like"/>
    <property type="match status" value="1"/>
</dbReference>
<reference evidence="7 8" key="1">
    <citation type="submission" date="2016-06" db="EMBL/GenBank/DDBJ databases">
        <authorList>
            <person name="Kjaerup R.B."/>
            <person name="Dalgaard T.S."/>
            <person name="Juul-Madsen H.R."/>
        </authorList>
    </citation>
    <scope>NUCLEOTIDE SEQUENCE [LARGE SCALE GENOMIC DNA]</scope>
    <source>
        <strain evidence="7 8">DSM 45248</strain>
    </source>
</reference>
<evidence type="ECO:0000313" key="8">
    <source>
        <dbReference type="Proteomes" id="UP000198765"/>
    </source>
</evidence>
<dbReference type="GO" id="GO:0046872">
    <property type="term" value="F:metal ion binding"/>
    <property type="evidence" value="ECO:0007669"/>
    <property type="project" value="UniProtKB-KW"/>
</dbReference>
<protein>
    <submittedName>
        <fullName evidence="7">Glyoxylase, beta-lactamase superfamily II</fullName>
    </submittedName>
</protein>
<evidence type="ECO:0000256" key="5">
    <source>
        <dbReference type="SAM" id="SignalP"/>
    </source>
</evidence>
<feature type="signal peptide" evidence="5">
    <location>
        <begin position="1"/>
        <end position="27"/>
    </location>
</feature>
<evidence type="ECO:0000313" key="7">
    <source>
        <dbReference type="EMBL" id="SBT43146.1"/>
    </source>
</evidence>
<dbReference type="GO" id="GO:0016787">
    <property type="term" value="F:hydrolase activity"/>
    <property type="evidence" value="ECO:0007669"/>
    <property type="project" value="UniProtKB-KW"/>
</dbReference>
<accession>A0A1A8ZGK3</accession>
<dbReference type="PANTHER" id="PTHR42978:SF6">
    <property type="entry name" value="QUORUM-QUENCHING LACTONASE YTNP-RELATED"/>
    <property type="match status" value="1"/>
</dbReference>
<feature type="domain" description="Metallo-beta-lactamase" evidence="6">
    <location>
        <begin position="100"/>
        <end position="306"/>
    </location>
</feature>
<evidence type="ECO:0000256" key="1">
    <source>
        <dbReference type="ARBA" id="ARBA00007749"/>
    </source>
</evidence>
<dbReference type="RefSeq" id="WP_167666712.1">
    <property type="nucleotide sequence ID" value="NZ_LT594324.1"/>
</dbReference>
<dbReference type="PANTHER" id="PTHR42978">
    <property type="entry name" value="QUORUM-QUENCHING LACTONASE YTNP-RELATED-RELATED"/>
    <property type="match status" value="1"/>
</dbReference>
<dbReference type="PROSITE" id="PS51318">
    <property type="entry name" value="TAT"/>
    <property type="match status" value="1"/>
</dbReference>